<evidence type="ECO:0000259" key="9">
    <source>
        <dbReference type="Pfam" id="PF04565"/>
    </source>
</evidence>
<dbReference type="GO" id="GO:0003677">
    <property type="term" value="F:DNA binding"/>
    <property type="evidence" value="ECO:0007669"/>
    <property type="project" value="InterPro"/>
</dbReference>
<dbReference type="NCBIfam" id="NF007175">
    <property type="entry name" value="PRK09606.1"/>
    <property type="match status" value="1"/>
</dbReference>
<dbReference type="GO" id="GO:0003899">
    <property type="term" value="F:DNA-directed RNA polymerase activity"/>
    <property type="evidence" value="ECO:0007669"/>
    <property type="project" value="UniProtKB-EC"/>
</dbReference>
<accession>A0A832V200</accession>
<dbReference type="GO" id="GO:0006351">
    <property type="term" value="P:DNA-templated transcription"/>
    <property type="evidence" value="ECO:0007669"/>
    <property type="project" value="InterPro"/>
</dbReference>
<evidence type="ECO:0000256" key="6">
    <source>
        <dbReference type="RuleBase" id="RU000434"/>
    </source>
</evidence>
<dbReference type="Proteomes" id="UP000646946">
    <property type="component" value="Unassembled WGS sequence"/>
</dbReference>
<dbReference type="Gene3D" id="3.90.1100.10">
    <property type="match status" value="2"/>
</dbReference>
<keyword evidence="11" id="KW-1185">Reference proteome</keyword>
<dbReference type="InterPro" id="IPR007644">
    <property type="entry name" value="RNA_pol_bsu_protrusion"/>
</dbReference>
<feature type="domain" description="RNA polymerase Rpb2" evidence="9">
    <location>
        <begin position="412"/>
        <end position="476"/>
    </location>
</feature>
<evidence type="ECO:0000259" key="7">
    <source>
        <dbReference type="Pfam" id="PF04561"/>
    </source>
</evidence>
<dbReference type="GO" id="GO:0032549">
    <property type="term" value="F:ribonucleoside binding"/>
    <property type="evidence" value="ECO:0007669"/>
    <property type="project" value="InterPro"/>
</dbReference>
<reference evidence="10 11" key="1">
    <citation type="journal article" name="Nat. Commun.">
        <title>Undinarchaeota illuminate DPANN phylogeny and the impact of gene transfer on archaeal evolution.</title>
        <authorList>
            <person name="Dombrowski N."/>
            <person name="Williams T.A."/>
            <person name="Sun J."/>
            <person name="Woodcroft B.J."/>
            <person name="Lee J.H."/>
            <person name="Minh B.Q."/>
            <person name="Rinke C."/>
            <person name="Spang A."/>
        </authorList>
    </citation>
    <scope>NUCLEOTIDE SEQUENCE [LARGE SCALE GENOMIC DNA]</scope>
    <source>
        <strain evidence="10">MAG_bin1129</strain>
    </source>
</reference>
<organism evidence="10 11">
    <name type="scientific">Candidatus Naiadarchaeum limnaeum</name>
    <dbReference type="NCBI Taxonomy" id="2756139"/>
    <lineage>
        <taxon>Archaea</taxon>
        <taxon>Candidatus Undinarchaeota</taxon>
        <taxon>Candidatus Undinarchaeia</taxon>
        <taxon>Candidatus Naiadarchaeales</taxon>
        <taxon>Candidatus Naiadarchaeaceae</taxon>
        <taxon>Candidatus Naiadarchaeum</taxon>
    </lineage>
</organism>
<evidence type="ECO:0000256" key="3">
    <source>
        <dbReference type="ARBA" id="ARBA00022679"/>
    </source>
</evidence>
<evidence type="ECO:0000313" key="11">
    <source>
        <dbReference type="Proteomes" id="UP000646946"/>
    </source>
</evidence>
<dbReference type="InterPro" id="IPR015712">
    <property type="entry name" value="DNA-dir_RNA_pol_su2"/>
</dbReference>
<dbReference type="EC" id="2.7.7.6" evidence="1"/>
<dbReference type="PANTHER" id="PTHR20856">
    <property type="entry name" value="DNA-DIRECTED RNA POLYMERASE I SUBUNIT 2"/>
    <property type="match status" value="1"/>
</dbReference>
<keyword evidence="3" id="KW-0808">Transferase</keyword>
<dbReference type="Pfam" id="PF04561">
    <property type="entry name" value="RNA_pol_Rpb2_2"/>
    <property type="match status" value="1"/>
</dbReference>
<dbReference type="InterPro" id="IPR007645">
    <property type="entry name" value="RNA_pol_Rpb2_3"/>
</dbReference>
<evidence type="ECO:0000313" key="10">
    <source>
        <dbReference type="EMBL" id="HIK00753.1"/>
    </source>
</evidence>
<proteinExistence type="inferred from homology"/>
<dbReference type="Pfam" id="PF04565">
    <property type="entry name" value="RNA_pol_Rpb2_3"/>
    <property type="match status" value="1"/>
</dbReference>
<protein>
    <recommendedName>
        <fullName evidence="1">DNA-directed RNA polymerase</fullName>
        <ecNumber evidence="1">2.7.7.6</ecNumber>
    </recommendedName>
</protein>
<evidence type="ECO:0000256" key="2">
    <source>
        <dbReference type="ARBA" id="ARBA00022478"/>
    </source>
</evidence>
<dbReference type="GO" id="GO:0000428">
    <property type="term" value="C:DNA-directed RNA polymerase complex"/>
    <property type="evidence" value="ECO:0007669"/>
    <property type="project" value="UniProtKB-KW"/>
</dbReference>
<sequence>METKELIKAFVEKNGLIGHQSASYNEFIESGLQHVVDEMQVITPEIEGFEIHLGNIKVGKPSVKEANGQVRTIMPNEARLRDLNYAAPIFLEMTPIRNDTEMEKIRPKIGEIPVMLKSNICNLTELIKGKTPEETQKELIKAGEDPDDPGGYFIVNGTERVLVLVEDLAANKMNMEKITIGTYTDSIRVFSESGWVRRRNSIDRKKDGSLVIDMPPFSKPVPFIVGMRALGMERDADIVKTVSEDPRVTTELYVSFEEATEAESPDDSLDYLGKRVAFGQTRSDRIDRAKRVLDSFLLPHMGTSAEDRRKKAYYLAKMAERTIKLHLGMMDIDDKDHYANKRLRLAGGLLEDLFRVAFRALINNTIYSLEKAYKRNRKISVLTAIRSNFLTERIQHAIATGAWVGNRQGVSQHLDRMNYLAALSHRRRVRSLLSTTQPHFEARDLHATHWGRLCPNETPEGSNIGLVKNLAITAKITNEADDALIEDTLRKKGITIQDKKGK</sequence>
<evidence type="ECO:0000256" key="4">
    <source>
        <dbReference type="ARBA" id="ARBA00022695"/>
    </source>
</evidence>
<dbReference type="SUPFAM" id="SSF64484">
    <property type="entry name" value="beta and beta-prime subunits of DNA dependent RNA-polymerase"/>
    <property type="match status" value="1"/>
</dbReference>
<feature type="domain" description="RNA polymerase beta subunit protrusion" evidence="8">
    <location>
        <begin position="16"/>
        <end position="391"/>
    </location>
</feature>
<evidence type="ECO:0000256" key="1">
    <source>
        <dbReference type="ARBA" id="ARBA00012418"/>
    </source>
</evidence>
<dbReference type="AlphaFoldDB" id="A0A832V200"/>
<dbReference type="InterPro" id="IPR007642">
    <property type="entry name" value="RNA_pol_Rpb2_2"/>
</dbReference>
<keyword evidence="5" id="KW-0804">Transcription</keyword>
<gene>
    <name evidence="10" type="ORF">H1016_04420</name>
</gene>
<dbReference type="EMBL" id="DVAB01000037">
    <property type="protein sequence ID" value="HIK00753.1"/>
    <property type="molecule type" value="Genomic_DNA"/>
</dbReference>
<keyword evidence="2 10" id="KW-0240">DNA-directed RNA polymerase</keyword>
<dbReference type="Pfam" id="PF04563">
    <property type="entry name" value="RNA_pol_Rpb2_1"/>
    <property type="match status" value="1"/>
</dbReference>
<comment type="similarity">
    <text evidence="6">Belongs to the RNA polymerase beta chain family.</text>
</comment>
<evidence type="ECO:0000259" key="8">
    <source>
        <dbReference type="Pfam" id="PF04563"/>
    </source>
</evidence>
<feature type="domain" description="RNA polymerase Rpb2" evidence="7">
    <location>
        <begin position="204"/>
        <end position="344"/>
    </location>
</feature>
<keyword evidence="4" id="KW-0548">Nucleotidyltransferase</keyword>
<comment type="caution">
    <text evidence="10">The sequence shown here is derived from an EMBL/GenBank/DDBJ whole genome shotgun (WGS) entry which is preliminary data.</text>
</comment>
<evidence type="ECO:0000256" key="5">
    <source>
        <dbReference type="ARBA" id="ARBA00023163"/>
    </source>
</evidence>
<name>A0A832V200_9ARCH</name>